<dbReference type="RefSeq" id="WP_062287582.1">
    <property type="nucleotide sequence ID" value="NZ_CP012036.1"/>
</dbReference>
<reference evidence="1 2" key="2">
    <citation type="journal article" date="2016" name="Genome Announc.">
        <title>Draft Genome Sequence of the N2-Fixing Cyanobacterium Nostoc piscinale CENA21, Isolated from the Brazilian Amazon Floodplain.</title>
        <authorList>
            <person name="Leao T."/>
            <person name="Guimaraes P.I."/>
            <person name="de Melo A.G."/>
            <person name="Ramos R.T."/>
            <person name="Leao P.N."/>
            <person name="Silva A."/>
            <person name="Fiore M.F."/>
            <person name="Schneider M.P."/>
        </authorList>
    </citation>
    <scope>NUCLEOTIDE SEQUENCE [LARGE SCALE GENOMIC DNA]</scope>
    <source>
        <strain evidence="1 2">CENA21</strain>
    </source>
</reference>
<accession>A0A0M5MFW7</accession>
<gene>
    <name evidence="1" type="ORF">ACX27_01745</name>
</gene>
<dbReference type="AlphaFoldDB" id="A0A0M5MFW7"/>
<keyword evidence="2" id="KW-1185">Reference proteome</keyword>
<protein>
    <submittedName>
        <fullName evidence="1">Uncharacterized protein</fullName>
    </submittedName>
</protein>
<organism evidence="1 2">
    <name type="scientific">Nostoc piscinale CENA21</name>
    <dbReference type="NCBI Taxonomy" id="224013"/>
    <lineage>
        <taxon>Bacteria</taxon>
        <taxon>Bacillati</taxon>
        <taxon>Cyanobacteriota</taxon>
        <taxon>Cyanophyceae</taxon>
        <taxon>Nostocales</taxon>
        <taxon>Nostocaceae</taxon>
        <taxon>Nostoc</taxon>
    </lineage>
</organism>
<name>A0A0M5MFW7_9NOSO</name>
<dbReference type="PATRIC" id="fig|224013.5.peg.420"/>
<sequence length="81" mass="9880">MSSENWQPDPTWDYYKIWQSCHEIKAKIDEALNLMRQQEDRNDTSDHQINQRLSRASERLVNIILELEFDDDEFEDDEVYE</sequence>
<dbReference type="KEGG" id="npz:ACX27_01745"/>
<dbReference type="EMBL" id="CP012036">
    <property type="protein sequence ID" value="ALF51855.1"/>
    <property type="molecule type" value="Genomic_DNA"/>
</dbReference>
<evidence type="ECO:0000313" key="1">
    <source>
        <dbReference type="EMBL" id="ALF51855.1"/>
    </source>
</evidence>
<proteinExistence type="predicted"/>
<dbReference type="STRING" id="224013.ACX27_01745"/>
<evidence type="ECO:0000313" key="2">
    <source>
        <dbReference type="Proteomes" id="UP000062645"/>
    </source>
</evidence>
<reference evidence="2" key="1">
    <citation type="submission" date="2015-07" db="EMBL/GenBank/DDBJ databases">
        <title>Genome Of Nitrogen-Fixing Cyanobacterium Nostoc piscinale CENA21 From Solimoes/Amazon River Floodplain Sediments And Comparative Genomics To Uncover Biosynthetic Natural Products Potential.</title>
        <authorList>
            <person name="Leao T.F."/>
            <person name="Leao P.N."/>
            <person name="Guimaraes P.I."/>
            <person name="de Melo A.G.C."/>
            <person name="Ramos R.T.J."/>
            <person name="Silva A."/>
            <person name="Fiore M.F."/>
            <person name="Schneider M.P.C."/>
        </authorList>
    </citation>
    <scope>NUCLEOTIDE SEQUENCE [LARGE SCALE GENOMIC DNA]</scope>
    <source>
        <strain evidence="2">CENA21</strain>
    </source>
</reference>
<dbReference type="Proteomes" id="UP000062645">
    <property type="component" value="Chromosome"/>
</dbReference>